<organism evidence="2 3">
    <name type="scientific">Chlorobium limicola (strain DSM 245 / NBRC 103803 / 6330)</name>
    <dbReference type="NCBI Taxonomy" id="290315"/>
    <lineage>
        <taxon>Bacteria</taxon>
        <taxon>Pseudomonadati</taxon>
        <taxon>Chlorobiota</taxon>
        <taxon>Chlorobiia</taxon>
        <taxon>Chlorobiales</taxon>
        <taxon>Chlorobiaceae</taxon>
        <taxon>Chlorobium/Pelodictyon group</taxon>
        <taxon>Chlorobium</taxon>
    </lineage>
</organism>
<dbReference type="EMBL" id="CP001097">
    <property type="protein sequence ID" value="ACD91015.1"/>
    <property type="molecule type" value="Genomic_DNA"/>
</dbReference>
<name>B3EFQ3_CHLL2</name>
<evidence type="ECO:0000313" key="2">
    <source>
        <dbReference type="EMBL" id="ACD91015.1"/>
    </source>
</evidence>
<sequence length="150" mass="16754">MNIGKLAGTALIALAAIQLIPYGRDHQNPPVTSEPEWDSPGTRELFFQACKDCHSNETTWPWYSSVAPASWLAQVDVNIGRKKFNVSEWGREEKNEGDEAAGEVREGKMPPWFYLPAHPEAKLGDTEKEELVNGLVATFGDKKKEKTEKP</sequence>
<feature type="domain" description="Haem-binding" evidence="1">
    <location>
        <begin position="11"/>
        <end position="139"/>
    </location>
</feature>
<dbReference type="KEGG" id="cli:Clim_1983"/>
<dbReference type="HOGENOM" id="CLU_120447_0_0_10"/>
<dbReference type="STRING" id="290315.Clim_1983"/>
<accession>B3EFQ3</accession>
<evidence type="ECO:0000259" key="1">
    <source>
        <dbReference type="SMART" id="SM01235"/>
    </source>
</evidence>
<protein>
    <submittedName>
        <fullName evidence="2">Cytochrome c, putative</fullName>
    </submittedName>
</protein>
<dbReference type="RefSeq" id="WP_012466884.1">
    <property type="nucleotide sequence ID" value="NC_010803.1"/>
</dbReference>
<reference evidence="2 3" key="1">
    <citation type="submission" date="2008-05" db="EMBL/GenBank/DDBJ databases">
        <title>Complete sequence of Chlorobium limicola DSM 245.</title>
        <authorList>
            <consortium name="US DOE Joint Genome Institute"/>
            <person name="Lucas S."/>
            <person name="Copeland A."/>
            <person name="Lapidus A."/>
            <person name="Glavina del Rio T."/>
            <person name="Dalin E."/>
            <person name="Tice H."/>
            <person name="Bruce D."/>
            <person name="Goodwin L."/>
            <person name="Pitluck S."/>
            <person name="Schmutz J."/>
            <person name="Larimer F."/>
            <person name="Land M."/>
            <person name="Hauser L."/>
            <person name="Kyrpides N."/>
            <person name="Ovchinnikova G."/>
            <person name="Zhao F."/>
            <person name="Li T."/>
            <person name="Liu Z."/>
            <person name="Overmann J."/>
            <person name="Bryant D.A."/>
            <person name="Richardson P."/>
        </authorList>
    </citation>
    <scope>NUCLEOTIDE SEQUENCE [LARGE SCALE GENOMIC DNA]</scope>
    <source>
        <strain evidence="3">DSM 245 / NBRC 103803 / 6330</strain>
    </source>
</reference>
<evidence type="ECO:0000313" key="3">
    <source>
        <dbReference type="Proteomes" id="UP000008841"/>
    </source>
</evidence>
<dbReference type="InterPro" id="IPR025992">
    <property type="entry name" value="Haem-bd"/>
</dbReference>
<gene>
    <name evidence="2" type="ordered locus">Clim_1983</name>
</gene>
<dbReference type="OrthoDB" id="196738at2"/>
<dbReference type="AlphaFoldDB" id="B3EFQ3"/>
<dbReference type="Pfam" id="PF14376">
    <property type="entry name" value="Haem_bd"/>
    <property type="match status" value="1"/>
</dbReference>
<dbReference type="eggNOG" id="COG2010">
    <property type="taxonomic scope" value="Bacteria"/>
</dbReference>
<proteinExistence type="predicted"/>
<dbReference type="Proteomes" id="UP000008841">
    <property type="component" value="Chromosome"/>
</dbReference>
<dbReference type="SMART" id="SM01235">
    <property type="entry name" value="Haem_bd"/>
    <property type="match status" value="1"/>
</dbReference>